<evidence type="ECO:0000256" key="1">
    <source>
        <dbReference type="ARBA" id="ARBA00004127"/>
    </source>
</evidence>
<dbReference type="InterPro" id="IPR050911">
    <property type="entry name" value="DRAM/TMEM150_Autophagy_Mod"/>
</dbReference>
<feature type="compositionally biased region" description="Basic and acidic residues" evidence="6">
    <location>
        <begin position="23"/>
        <end position="44"/>
    </location>
</feature>
<comment type="caution">
    <text evidence="9">The sequence shown here is derived from an EMBL/GenBank/DDBJ whole genome shotgun (WGS) entry which is preliminary data.</text>
</comment>
<reference evidence="9 10" key="1">
    <citation type="submission" date="2024-02" db="EMBL/GenBank/DDBJ databases">
        <authorList>
            <person name="Daric V."/>
            <person name="Darras S."/>
        </authorList>
    </citation>
    <scope>NUCLEOTIDE SEQUENCE [LARGE SCALE GENOMIC DNA]</scope>
</reference>
<feature type="transmembrane region" description="Helical" evidence="7">
    <location>
        <begin position="258"/>
        <end position="279"/>
    </location>
</feature>
<feature type="transmembrane region" description="Helical" evidence="7">
    <location>
        <begin position="327"/>
        <end position="344"/>
    </location>
</feature>
<evidence type="ECO:0000313" key="10">
    <source>
        <dbReference type="Proteomes" id="UP001642483"/>
    </source>
</evidence>
<comment type="similarity">
    <text evidence="2">Belongs to the DRAM/TMEM150 family.</text>
</comment>
<feature type="region of interest" description="Disordered" evidence="6">
    <location>
        <begin position="1"/>
        <end position="44"/>
    </location>
</feature>
<dbReference type="PANTHER" id="PTHR21324:SF18">
    <property type="entry name" value="DNA DAMAGE-REGULATED AUTOPHAGY MODULATOR PROTEIN 1-LIKE"/>
    <property type="match status" value="1"/>
</dbReference>
<evidence type="ECO:0000256" key="6">
    <source>
        <dbReference type="SAM" id="MobiDB-lite"/>
    </source>
</evidence>
<keyword evidence="10" id="KW-1185">Reference proteome</keyword>
<feature type="transmembrane region" description="Helical" evidence="7">
    <location>
        <begin position="153"/>
        <end position="177"/>
    </location>
</feature>
<feature type="transmembrane region" description="Helical" evidence="7">
    <location>
        <begin position="184"/>
        <end position="205"/>
    </location>
</feature>
<evidence type="ECO:0000256" key="3">
    <source>
        <dbReference type="ARBA" id="ARBA00022692"/>
    </source>
</evidence>
<organism evidence="9 10">
    <name type="scientific">Clavelina lepadiformis</name>
    <name type="common">Light-bulb sea squirt</name>
    <name type="synonym">Ascidia lepadiformis</name>
    <dbReference type="NCBI Taxonomy" id="159417"/>
    <lineage>
        <taxon>Eukaryota</taxon>
        <taxon>Metazoa</taxon>
        <taxon>Chordata</taxon>
        <taxon>Tunicata</taxon>
        <taxon>Ascidiacea</taxon>
        <taxon>Aplousobranchia</taxon>
        <taxon>Clavelinidae</taxon>
        <taxon>Clavelina</taxon>
    </lineage>
</organism>
<keyword evidence="4 7" id="KW-1133">Transmembrane helix</keyword>
<gene>
    <name evidence="9" type="ORF">CVLEPA_LOCUS1143</name>
</gene>
<dbReference type="Proteomes" id="UP001642483">
    <property type="component" value="Unassembled WGS sequence"/>
</dbReference>
<dbReference type="PANTHER" id="PTHR21324">
    <property type="entry name" value="FASTING-INDUCIBLE INTEGRAL MEMBRANE PROTEIN TM6P1-RELATED"/>
    <property type="match status" value="1"/>
</dbReference>
<keyword evidence="5 7" id="KW-0472">Membrane</keyword>
<proteinExistence type="inferred from homology"/>
<accession>A0ABP0F2G2</accession>
<sequence length="507" mass="56569">MLSRVKPDNSCEKNQTNPNESGDQERLSKPNREETDSPYREMKSTKSISFCPCFCSSEISVESKPYKQQYSPIHEGDRLSRMKDDSHLELPSMEEEKRGMCGPLPWSILPVLLSITSCIGFVTTYLFAKANCHIERWIFPYLSYTGTEHPESMIFGLILNTEGFLGLIVVFLAWRFYRHMGQRCFLNMLGLMFGGLSCLGVIMVGNFQVTKAKIPHYIGAGLCLIIGTCYGVVSSILSRRVMRQIQPPLKYGAFFCRIRCGIAIVMVLSIISLSGVGMYKKLTPRNHTGEVDPNAPLMLANGSCRDLLSRIPLQVRYIDLLGSTTEWLLTGCILLCLSLFAYEFKSFRNIKVVLLASSGPLHCKSRAYRGHMTSCRDSYAISNISASRGHGSYFYSTPHDQRIMYSRSQPLQLQLSMGGVCHTSHHDTAETPLTSHDDCDGVPVYKETLSHNGTSDSGIEDNLNNHDNLSLSRLFGSEKSSATSSHTLLLNSIVSKSLPNICQTQIV</sequence>
<feature type="compositionally biased region" description="Polar residues" evidence="6">
    <location>
        <begin position="12"/>
        <end position="21"/>
    </location>
</feature>
<feature type="domain" description="CWH43-like N-terminal" evidence="8">
    <location>
        <begin position="105"/>
        <end position="346"/>
    </location>
</feature>
<protein>
    <recommendedName>
        <fullName evidence="8">CWH43-like N-terminal domain-containing protein</fullName>
    </recommendedName>
</protein>
<evidence type="ECO:0000256" key="4">
    <source>
        <dbReference type="ARBA" id="ARBA00022989"/>
    </source>
</evidence>
<evidence type="ECO:0000256" key="2">
    <source>
        <dbReference type="ARBA" id="ARBA00006565"/>
    </source>
</evidence>
<evidence type="ECO:0000259" key="8">
    <source>
        <dbReference type="Pfam" id="PF10277"/>
    </source>
</evidence>
<keyword evidence="3 7" id="KW-0812">Transmembrane</keyword>
<feature type="transmembrane region" description="Helical" evidence="7">
    <location>
        <begin position="106"/>
        <end position="128"/>
    </location>
</feature>
<evidence type="ECO:0000256" key="5">
    <source>
        <dbReference type="ARBA" id="ARBA00023136"/>
    </source>
</evidence>
<comment type="subcellular location">
    <subcellularLocation>
        <location evidence="1">Endomembrane system</location>
        <topology evidence="1">Multi-pass membrane protein</topology>
    </subcellularLocation>
</comment>
<name>A0ABP0F2G2_CLALP</name>
<dbReference type="EMBL" id="CAWYQH010000001">
    <property type="protein sequence ID" value="CAK8672153.1"/>
    <property type="molecule type" value="Genomic_DNA"/>
</dbReference>
<dbReference type="InterPro" id="IPR019402">
    <property type="entry name" value="CWH43_N"/>
</dbReference>
<evidence type="ECO:0000313" key="9">
    <source>
        <dbReference type="EMBL" id="CAK8672153.1"/>
    </source>
</evidence>
<evidence type="ECO:0000256" key="7">
    <source>
        <dbReference type="SAM" id="Phobius"/>
    </source>
</evidence>
<feature type="compositionally biased region" description="Basic and acidic residues" evidence="6">
    <location>
        <begin position="1"/>
        <end position="11"/>
    </location>
</feature>
<dbReference type="Pfam" id="PF10277">
    <property type="entry name" value="Frag1"/>
    <property type="match status" value="1"/>
</dbReference>
<feature type="transmembrane region" description="Helical" evidence="7">
    <location>
        <begin position="217"/>
        <end position="237"/>
    </location>
</feature>